<accession>A0ABV9KW53</accession>
<keyword evidence="2" id="KW-1185">Reference proteome</keyword>
<dbReference type="PANTHER" id="PTHR40940">
    <property type="entry name" value="PROTEIN BATD-RELATED"/>
    <property type="match status" value="1"/>
</dbReference>
<sequence length="283" mass="32248">MKRKGYSYSICRFCLSVVLLFPFLSVAIGQSVKVNVKAPETVFTGEQFRVDYIVESDNDIREPVIIKNMEGFTILYGPSVSSSRAVRFNNGKRVTVYMTTSSYYLEASKDGKYTLPRAEITVNSKKYKAESVKVEVKSPKEVADEVDAFVKTTVSRTSVNLSDTLTLTYKLYTTKEVKRIISADFPVVKDFYTTNITRSRQTFTDEVVNGKTYKVVELRRLILQPRNQGQMTIPEGQISVEYSTPTGRRVRDMWGDVYDETIRSEKSLIIEPVIIRVQDLKAI</sequence>
<reference evidence="2" key="1">
    <citation type="journal article" date="2019" name="Int. J. Syst. Evol. Microbiol.">
        <title>The Global Catalogue of Microorganisms (GCM) 10K type strain sequencing project: providing services to taxonomists for standard genome sequencing and annotation.</title>
        <authorList>
            <consortium name="The Broad Institute Genomics Platform"/>
            <consortium name="The Broad Institute Genome Sequencing Center for Infectious Disease"/>
            <person name="Wu L."/>
            <person name="Ma J."/>
        </authorList>
    </citation>
    <scope>NUCLEOTIDE SEQUENCE [LARGE SCALE GENOMIC DNA]</scope>
    <source>
        <strain evidence="2">CCUG 66188</strain>
    </source>
</reference>
<dbReference type="Pfam" id="PF13584">
    <property type="entry name" value="BatD"/>
    <property type="match status" value="2"/>
</dbReference>
<dbReference type="PANTHER" id="PTHR40940:SF2">
    <property type="entry name" value="BATD"/>
    <property type="match status" value="1"/>
</dbReference>
<evidence type="ECO:0000313" key="1">
    <source>
        <dbReference type="EMBL" id="MFC4674469.1"/>
    </source>
</evidence>
<protein>
    <submittedName>
        <fullName evidence="1">BatD family protein</fullName>
    </submittedName>
</protein>
<name>A0ABV9KW53_9BACT</name>
<dbReference type="Proteomes" id="UP001596023">
    <property type="component" value="Unassembled WGS sequence"/>
</dbReference>
<evidence type="ECO:0000313" key="2">
    <source>
        <dbReference type="Proteomes" id="UP001596023"/>
    </source>
</evidence>
<dbReference type="InterPro" id="IPR025738">
    <property type="entry name" value="BatD"/>
</dbReference>
<dbReference type="EMBL" id="JBHSGN010000076">
    <property type="protein sequence ID" value="MFC4674469.1"/>
    <property type="molecule type" value="Genomic_DNA"/>
</dbReference>
<comment type="caution">
    <text evidence="1">The sequence shown here is derived from an EMBL/GenBank/DDBJ whole genome shotgun (WGS) entry which is preliminary data.</text>
</comment>
<gene>
    <name evidence="1" type="ORF">ACFO6W_12260</name>
</gene>
<proteinExistence type="predicted"/>
<organism evidence="1 2">
    <name type="scientific">Dysgonomonas termitidis</name>
    <dbReference type="NCBI Taxonomy" id="1516126"/>
    <lineage>
        <taxon>Bacteria</taxon>
        <taxon>Pseudomonadati</taxon>
        <taxon>Bacteroidota</taxon>
        <taxon>Bacteroidia</taxon>
        <taxon>Bacteroidales</taxon>
        <taxon>Dysgonomonadaceae</taxon>
        <taxon>Dysgonomonas</taxon>
    </lineage>
</organism>
<dbReference type="RefSeq" id="WP_379996803.1">
    <property type="nucleotide sequence ID" value="NZ_JBHSGN010000076.1"/>
</dbReference>